<proteinExistence type="predicted"/>
<dbReference type="Proteomes" id="UP001321763">
    <property type="component" value="Chromosome"/>
</dbReference>
<dbReference type="EMBL" id="AP026818">
    <property type="protein sequence ID" value="BDR80347.1"/>
    <property type="molecule type" value="Genomic_DNA"/>
</dbReference>
<evidence type="ECO:0000313" key="1">
    <source>
        <dbReference type="EMBL" id="BDR80347.1"/>
    </source>
</evidence>
<gene>
    <name evidence="1" type="ORF">K234311028_05930</name>
</gene>
<evidence type="ECO:0000313" key="2">
    <source>
        <dbReference type="Proteomes" id="UP001321763"/>
    </source>
</evidence>
<dbReference type="AlphaFoldDB" id="A0ABC8EB04"/>
<sequence length="52" mass="6334">MKDHPYMIGKHISHQQSKHIVRRVVKNKKIKYVIINRRTMKSFPIYNDKNNV</sequence>
<evidence type="ECO:0008006" key="3">
    <source>
        <dbReference type="Google" id="ProtNLM"/>
    </source>
</evidence>
<protein>
    <recommendedName>
        <fullName evidence="3">DUF4258 domain-containing protein</fullName>
    </recommendedName>
</protein>
<accession>A0ABC8EB04</accession>
<reference evidence="1 2" key="1">
    <citation type="submission" date="2022-09" db="EMBL/GenBank/DDBJ databases">
        <title>complete genome sequences of Clostridium tetani str. KHSU-234311-028 isolated from soil.</title>
        <authorList>
            <person name="Sekizuka T."/>
            <person name="Shitada C."/>
            <person name="Takahashi M."/>
            <person name="Kuroda M."/>
        </authorList>
    </citation>
    <scope>NUCLEOTIDE SEQUENCE [LARGE SCALE GENOMIC DNA]</scope>
    <source>
        <strain evidence="1 2">KHSU-234311-028</strain>
    </source>
</reference>
<name>A0ABC8EB04_CLOTA</name>
<organism evidence="1 2">
    <name type="scientific">Clostridium tetani</name>
    <dbReference type="NCBI Taxonomy" id="1513"/>
    <lineage>
        <taxon>Bacteria</taxon>
        <taxon>Bacillati</taxon>
        <taxon>Bacillota</taxon>
        <taxon>Clostridia</taxon>
        <taxon>Eubacteriales</taxon>
        <taxon>Clostridiaceae</taxon>
        <taxon>Clostridium</taxon>
    </lineage>
</organism>